<accession>A0A1E7F0X5</accession>
<gene>
    <name evidence="2" type="ORF">FRACYDRAFT_244910</name>
</gene>
<evidence type="ECO:0000256" key="1">
    <source>
        <dbReference type="SAM" id="MobiDB-lite"/>
    </source>
</evidence>
<feature type="region of interest" description="Disordered" evidence="1">
    <location>
        <begin position="304"/>
        <end position="354"/>
    </location>
</feature>
<keyword evidence="3" id="KW-1185">Reference proteome</keyword>
<feature type="compositionally biased region" description="Low complexity" evidence="1">
    <location>
        <begin position="34"/>
        <end position="66"/>
    </location>
</feature>
<evidence type="ECO:0000313" key="2">
    <source>
        <dbReference type="EMBL" id="OEU11787.1"/>
    </source>
</evidence>
<feature type="compositionally biased region" description="Polar residues" evidence="1">
    <location>
        <begin position="1"/>
        <end position="21"/>
    </location>
</feature>
<proteinExistence type="predicted"/>
<feature type="compositionally biased region" description="Acidic residues" evidence="1">
    <location>
        <begin position="329"/>
        <end position="340"/>
    </location>
</feature>
<name>A0A1E7F0X5_9STRA</name>
<dbReference type="InParanoid" id="A0A1E7F0X5"/>
<dbReference type="EMBL" id="KV784366">
    <property type="protein sequence ID" value="OEU11787.1"/>
    <property type="molecule type" value="Genomic_DNA"/>
</dbReference>
<feature type="region of interest" description="Disordered" evidence="1">
    <location>
        <begin position="1"/>
        <end position="66"/>
    </location>
</feature>
<dbReference type="InterPro" id="IPR053019">
    <property type="entry name" value="GATA_zinc_finger"/>
</dbReference>
<dbReference type="PANTHER" id="PTHR23353">
    <property type="entry name" value="RAB-GAP/TBC-RELATED"/>
    <property type="match status" value="1"/>
</dbReference>
<feature type="compositionally biased region" description="Low complexity" evidence="1">
    <location>
        <begin position="315"/>
        <end position="328"/>
    </location>
</feature>
<dbReference type="KEGG" id="fcy:FRACYDRAFT_244910"/>
<organism evidence="2 3">
    <name type="scientific">Fragilariopsis cylindrus CCMP1102</name>
    <dbReference type="NCBI Taxonomy" id="635003"/>
    <lineage>
        <taxon>Eukaryota</taxon>
        <taxon>Sar</taxon>
        <taxon>Stramenopiles</taxon>
        <taxon>Ochrophyta</taxon>
        <taxon>Bacillariophyta</taxon>
        <taxon>Bacillariophyceae</taxon>
        <taxon>Bacillariophycidae</taxon>
        <taxon>Bacillariales</taxon>
        <taxon>Bacillariaceae</taxon>
        <taxon>Fragilariopsis</taxon>
    </lineage>
</organism>
<dbReference type="OrthoDB" id="10627477at2759"/>
<protein>
    <submittedName>
        <fullName evidence="2">Uncharacterized protein</fullName>
    </submittedName>
</protein>
<dbReference type="AlphaFoldDB" id="A0A1E7F0X5"/>
<reference evidence="2 3" key="1">
    <citation type="submission" date="2016-09" db="EMBL/GenBank/DDBJ databases">
        <title>Extensive genetic diversity and differential bi-allelic expression allows diatom success in the polar Southern Ocean.</title>
        <authorList>
            <consortium name="DOE Joint Genome Institute"/>
            <person name="Mock T."/>
            <person name="Otillar R.P."/>
            <person name="Strauss J."/>
            <person name="Dupont C."/>
            <person name="Frickenhaus S."/>
            <person name="Maumus F."/>
            <person name="Mcmullan M."/>
            <person name="Sanges R."/>
            <person name="Schmutz J."/>
            <person name="Toseland A."/>
            <person name="Valas R."/>
            <person name="Veluchamy A."/>
            <person name="Ward B.J."/>
            <person name="Allen A."/>
            <person name="Barry K."/>
            <person name="Falciatore A."/>
            <person name="Ferrante M."/>
            <person name="Fortunato A.E."/>
            <person name="Gloeckner G."/>
            <person name="Gruber A."/>
            <person name="Hipkin R."/>
            <person name="Janech M."/>
            <person name="Kroth P."/>
            <person name="Leese F."/>
            <person name="Lindquist E."/>
            <person name="Lyon B.R."/>
            <person name="Martin J."/>
            <person name="Mayer C."/>
            <person name="Parker M."/>
            <person name="Quesneville H."/>
            <person name="Raymond J."/>
            <person name="Uhlig C."/>
            <person name="Valentin K.U."/>
            <person name="Worden A.Z."/>
            <person name="Armbrust E.V."/>
            <person name="Bowler C."/>
            <person name="Green B."/>
            <person name="Moulton V."/>
            <person name="Van Oosterhout C."/>
            <person name="Grigoriev I."/>
        </authorList>
    </citation>
    <scope>NUCLEOTIDE SEQUENCE [LARGE SCALE GENOMIC DNA]</scope>
    <source>
        <strain evidence="2 3">CCMP1102</strain>
    </source>
</reference>
<feature type="region of interest" description="Disordered" evidence="1">
    <location>
        <begin position="198"/>
        <end position="223"/>
    </location>
</feature>
<dbReference type="Proteomes" id="UP000095751">
    <property type="component" value="Unassembled WGS sequence"/>
</dbReference>
<feature type="compositionally biased region" description="Polar residues" evidence="1">
    <location>
        <begin position="211"/>
        <end position="220"/>
    </location>
</feature>
<evidence type="ECO:0000313" key="3">
    <source>
        <dbReference type="Proteomes" id="UP000095751"/>
    </source>
</evidence>
<sequence>MTVNSNSNVVDTIGGDNNKNNNTDEDSLVVVRRQQQQQQQQEGNNNSSNASSFSCDDTTTTTTTTTPVTTTTYSIDICKGPYCMADGAGAAVLEIEELCREHHSNHNNTVDDDGHNHPQICVVSGGCRSLCDIGPAAYVFVQKEEHLRSRIQGDGSGNKHKHKTKQTSTRLGEYFIKVKDPATCHHLVQTAIAYASSGGDDEGGDNNNNNKYGSTTVGTSTIDVNETGTTTTTMSTNNNNNNNHRSQTMLARKAERTRWDALKDVSRTIAKCKKVRPTPRDLRRTERLVKIVSDKLDFIYQDSIREDSDSDSDSDSSSSSSSSSSNSSNDDDDDDDDSDISDGNTIVEPTGSSEAAEKFSRLKMIIPSLDKQKHNNVLIYRLSSGIIPHQRGGGAGIRLEVDVRTTLEAMNLPLSSEGAQEALFRMRRWTKKESSTQTEFGRKCKAS</sequence>